<name>A0A2A6CGV1_PRIPA</name>
<comment type="catalytic activity">
    <reaction evidence="8">
        <text>(9Z)-octadecenoate + glycine = N-(9Z-octadecenoyl)glycine + H2O</text>
        <dbReference type="Rhea" id="RHEA:51316"/>
        <dbReference type="ChEBI" id="CHEBI:15377"/>
        <dbReference type="ChEBI" id="CHEBI:30823"/>
        <dbReference type="ChEBI" id="CHEBI:57305"/>
        <dbReference type="ChEBI" id="CHEBI:133992"/>
    </reaction>
    <physiologicalReaction direction="right-to-left" evidence="8">
        <dbReference type="Rhea" id="RHEA:51318"/>
    </physiologicalReaction>
</comment>
<evidence type="ECO:0000256" key="4">
    <source>
        <dbReference type="ARBA" id="ARBA00022553"/>
    </source>
</evidence>
<comment type="similarity">
    <text evidence="2">Belongs to the amidase family.</text>
</comment>
<dbReference type="OrthoDB" id="6428749at2759"/>
<evidence type="ECO:0000256" key="16">
    <source>
        <dbReference type="ARBA" id="ARBA00052709"/>
    </source>
</evidence>
<keyword evidence="6" id="KW-0442">Lipid degradation</keyword>
<evidence type="ECO:0000313" key="20">
    <source>
        <dbReference type="Proteomes" id="UP000005239"/>
    </source>
</evidence>
<comment type="catalytic activity">
    <reaction evidence="13">
        <text>N-(9Z-hexadecenoyl) ethanolamine + H2O = (9Z)-hexadecenoate + ethanolamine</text>
        <dbReference type="Rhea" id="RHEA:35563"/>
        <dbReference type="ChEBI" id="CHEBI:15377"/>
        <dbReference type="ChEBI" id="CHEBI:32372"/>
        <dbReference type="ChEBI" id="CHEBI:57603"/>
        <dbReference type="ChEBI" id="CHEBI:71465"/>
    </reaction>
    <physiologicalReaction direction="left-to-right" evidence="13">
        <dbReference type="Rhea" id="RHEA:35564"/>
    </physiologicalReaction>
</comment>
<evidence type="ECO:0000313" key="19">
    <source>
        <dbReference type="EnsemblMetazoa" id="PPA13241.1"/>
    </source>
</evidence>
<dbReference type="InterPro" id="IPR036928">
    <property type="entry name" value="AS_sf"/>
</dbReference>
<dbReference type="EC" id="3.5.1.99" evidence="3"/>
<feature type="domain" description="Amidase" evidence="18">
    <location>
        <begin position="103"/>
        <end position="581"/>
    </location>
</feature>
<comment type="catalytic activity">
    <reaction evidence="10">
        <text>N-(5Z,8Z,11Z,14Z-eicosatetraenoyl)-ethanolamine + H2O = ethanolamine + (5Z,8Z,11Z,14Z)-eicosatetraenoate</text>
        <dbReference type="Rhea" id="RHEA:26136"/>
        <dbReference type="ChEBI" id="CHEBI:2700"/>
        <dbReference type="ChEBI" id="CHEBI:15377"/>
        <dbReference type="ChEBI" id="CHEBI:32395"/>
        <dbReference type="ChEBI" id="CHEBI:57603"/>
        <dbReference type="EC" id="3.5.1.99"/>
    </reaction>
    <physiologicalReaction direction="left-to-right" evidence="10">
        <dbReference type="Rhea" id="RHEA:26137"/>
    </physiologicalReaction>
</comment>
<evidence type="ECO:0000256" key="1">
    <source>
        <dbReference type="ARBA" id="ARBA00000208"/>
    </source>
</evidence>
<reference evidence="19" key="2">
    <citation type="submission" date="2022-06" db="UniProtKB">
        <authorList>
            <consortium name="EnsemblMetazoa"/>
        </authorList>
    </citation>
    <scope>IDENTIFICATION</scope>
    <source>
        <strain evidence="19">PS312</strain>
    </source>
</reference>
<proteinExistence type="inferred from homology"/>
<evidence type="ECO:0000256" key="17">
    <source>
        <dbReference type="ARBA" id="ARBA00077216"/>
    </source>
</evidence>
<evidence type="ECO:0000256" key="13">
    <source>
        <dbReference type="ARBA" id="ARBA00051346"/>
    </source>
</evidence>
<dbReference type="EnsemblMetazoa" id="PPA13241.1">
    <property type="protein sequence ID" value="PPA13241.1"/>
    <property type="gene ID" value="WBGene00102795"/>
</dbReference>
<dbReference type="Proteomes" id="UP000005239">
    <property type="component" value="Unassembled WGS sequence"/>
</dbReference>
<dbReference type="PANTHER" id="PTHR45847">
    <property type="entry name" value="FATTY ACID AMIDE HYDROLASE"/>
    <property type="match status" value="1"/>
</dbReference>
<organism evidence="19 20">
    <name type="scientific">Pristionchus pacificus</name>
    <name type="common">Parasitic nematode worm</name>
    <dbReference type="NCBI Taxonomy" id="54126"/>
    <lineage>
        <taxon>Eukaryota</taxon>
        <taxon>Metazoa</taxon>
        <taxon>Ecdysozoa</taxon>
        <taxon>Nematoda</taxon>
        <taxon>Chromadorea</taxon>
        <taxon>Rhabditida</taxon>
        <taxon>Rhabditina</taxon>
        <taxon>Diplogasteromorpha</taxon>
        <taxon>Diplogasteroidea</taxon>
        <taxon>Neodiplogasteridae</taxon>
        <taxon>Pristionchus</taxon>
    </lineage>
</organism>
<dbReference type="PANTHER" id="PTHR45847:SF10">
    <property type="entry name" value="FATTY ACID AMIDE HYDROLASE 1"/>
    <property type="match status" value="1"/>
</dbReference>
<dbReference type="GO" id="GO:0009062">
    <property type="term" value="P:fatty acid catabolic process"/>
    <property type="evidence" value="ECO:0000318"/>
    <property type="project" value="GO_Central"/>
</dbReference>
<evidence type="ECO:0000256" key="15">
    <source>
        <dbReference type="ARBA" id="ARBA00052458"/>
    </source>
</evidence>
<reference evidence="20" key="1">
    <citation type="journal article" date="2008" name="Nat. Genet.">
        <title>The Pristionchus pacificus genome provides a unique perspective on nematode lifestyle and parasitism.</title>
        <authorList>
            <person name="Dieterich C."/>
            <person name="Clifton S.W."/>
            <person name="Schuster L.N."/>
            <person name="Chinwalla A."/>
            <person name="Delehaunty K."/>
            <person name="Dinkelacker I."/>
            <person name="Fulton L."/>
            <person name="Fulton R."/>
            <person name="Godfrey J."/>
            <person name="Minx P."/>
            <person name="Mitreva M."/>
            <person name="Roeseler W."/>
            <person name="Tian H."/>
            <person name="Witte H."/>
            <person name="Yang S.P."/>
            <person name="Wilson R.K."/>
            <person name="Sommer R.J."/>
        </authorList>
    </citation>
    <scope>NUCLEOTIDE SEQUENCE [LARGE SCALE GENOMIC DNA]</scope>
    <source>
        <strain evidence="20">PS312</strain>
    </source>
</reference>
<comment type="catalytic activity">
    <reaction evidence="16">
        <text>N-(5Z,8Z,11Z,14Z)-eicosatetraenoyl-glycine + H2O = (5Z,8Z,11Z,14Z)-eicosatetraenoate + glycine</text>
        <dbReference type="Rhea" id="RHEA:64108"/>
        <dbReference type="ChEBI" id="CHEBI:15377"/>
        <dbReference type="ChEBI" id="CHEBI:32395"/>
        <dbReference type="ChEBI" id="CHEBI:57305"/>
        <dbReference type="ChEBI" id="CHEBI:59002"/>
    </reaction>
    <physiologicalReaction direction="left-to-right" evidence="16">
        <dbReference type="Rhea" id="RHEA:64109"/>
    </physiologicalReaction>
</comment>
<comment type="catalytic activity">
    <reaction evidence="15">
        <text>N-docosanoyl-ethanolamine + H2O = docosanoate + ethanolamine</text>
        <dbReference type="Rhea" id="RHEA:63128"/>
        <dbReference type="ChEBI" id="CHEBI:15377"/>
        <dbReference type="ChEBI" id="CHEBI:23858"/>
        <dbReference type="ChEBI" id="CHEBI:57603"/>
        <dbReference type="ChEBI" id="CHEBI:146186"/>
    </reaction>
    <physiologicalReaction direction="left-to-right" evidence="15">
        <dbReference type="Rhea" id="RHEA:63129"/>
    </physiologicalReaction>
</comment>
<comment type="catalytic activity">
    <reaction evidence="14">
        <text>N-octadecanoyl ethanolamine + H2O = octadecanoate + ethanolamine</text>
        <dbReference type="Rhea" id="RHEA:63124"/>
        <dbReference type="ChEBI" id="CHEBI:15377"/>
        <dbReference type="ChEBI" id="CHEBI:25629"/>
        <dbReference type="ChEBI" id="CHEBI:57603"/>
        <dbReference type="ChEBI" id="CHEBI:85299"/>
    </reaction>
    <physiologicalReaction direction="left-to-right" evidence="14">
        <dbReference type="Rhea" id="RHEA:63125"/>
    </physiologicalReaction>
</comment>
<evidence type="ECO:0000256" key="9">
    <source>
        <dbReference type="ARBA" id="ARBA00048052"/>
    </source>
</evidence>
<keyword evidence="7" id="KW-0443">Lipid metabolism</keyword>
<evidence type="ECO:0000256" key="10">
    <source>
        <dbReference type="ARBA" id="ARBA00048606"/>
    </source>
</evidence>
<dbReference type="InterPro" id="IPR023631">
    <property type="entry name" value="Amidase_dom"/>
</dbReference>
<dbReference type="GO" id="GO:0017064">
    <property type="term" value="F:fatty acid amide hydrolase activity"/>
    <property type="evidence" value="ECO:0000318"/>
    <property type="project" value="GO_Central"/>
</dbReference>
<evidence type="ECO:0000256" key="5">
    <source>
        <dbReference type="ARBA" id="ARBA00022801"/>
    </source>
</evidence>
<comment type="catalytic activity">
    <reaction evidence="12">
        <text>N-(15Z-tetracosenoyl)-ethanolamine + H2O = (15Z)-tetracosenoate + ethanolamine</text>
        <dbReference type="Rhea" id="RHEA:63144"/>
        <dbReference type="ChEBI" id="CHEBI:15377"/>
        <dbReference type="ChEBI" id="CHEBI:32392"/>
        <dbReference type="ChEBI" id="CHEBI:57603"/>
        <dbReference type="ChEBI" id="CHEBI:146187"/>
    </reaction>
    <physiologicalReaction direction="left-to-right" evidence="12">
        <dbReference type="Rhea" id="RHEA:63145"/>
    </physiologicalReaction>
</comment>
<keyword evidence="5" id="KW-0378">Hydrolase</keyword>
<comment type="catalytic activity">
    <reaction evidence="11">
        <text>N-(5Z,8Z,11Z,14Z-eicosatetraenoyl)-L-serine + H2O = (5Z,8Z,11Z,14Z)-eicosatetraenoate + L-serine</text>
        <dbReference type="Rhea" id="RHEA:64116"/>
        <dbReference type="ChEBI" id="CHEBI:15377"/>
        <dbReference type="ChEBI" id="CHEBI:32395"/>
        <dbReference type="ChEBI" id="CHEBI:33384"/>
        <dbReference type="ChEBI" id="CHEBI:149697"/>
    </reaction>
    <physiologicalReaction direction="left-to-right" evidence="11">
        <dbReference type="Rhea" id="RHEA:64117"/>
    </physiologicalReaction>
</comment>
<dbReference type="PIRSF" id="PIRSF001221">
    <property type="entry name" value="Amidase_fungi"/>
    <property type="match status" value="1"/>
</dbReference>
<evidence type="ECO:0000256" key="2">
    <source>
        <dbReference type="ARBA" id="ARBA00009199"/>
    </source>
</evidence>
<dbReference type="Pfam" id="PF01425">
    <property type="entry name" value="Amidase"/>
    <property type="match status" value="1"/>
</dbReference>
<dbReference type="FunFam" id="3.90.1300.10:FF:000001">
    <property type="entry name" value="Fatty-acid amide hydrolase 1"/>
    <property type="match status" value="1"/>
</dbReference>
<comment type="catalytic activity">
    <reaction evidence="1">
        <text>(9Z)-octadecenamide + H2O = (9Z)-octadecenoate + NH4(+)</text>
        <dbReference type="Rhea" id="RHEA:26506"/>
        <dbReference type="ChEBI" id="CHEBI:15377"/>
        <dbReference type="ChEBI" id="CHEBI:28938"/>
        <dbReference type="ChEBI" id="CHEBI:30823"/>
        <dbReference type="ChEBI" id="CHEBI:116314"/>
        <dbReference type="EC" id="3.5.1.99"/>
    </reaction>
    <physiologicalReaction direction="left-to-right" evidence="1">
        <dbReference type="Rhea" id="RHEA:26507"/>
    </physiologicalReaction>
</comment>
<accession>A0A2A6CGV1</accession>
<keyword evidence="20" id="KW-1185">Reference proteome</keyword>
<sequence>MLVVVGAIILGLGAWFAYQRQQRAERVAHLKGKIAQRKNEQAELLEWARAEAEKIPAQRRKEIGAMDFKQLLGKFNVITRDSRLMLVFTLSAALQSGDVTSLEAVTTYIGLSLAAHEKTNCVTMYIKESVKHARALDGRRKSGESLPPLFGLPVSIKESIGVTGTDKTWGYAGSIHFPSTRDAPTVEMLKQLGAVPFVKTNVPLSLLSYTCGNEIYGWTENPHKKGRTPGGSTGGEAALIAAGGSLLGIGSDVGGSIRMPAHYAGIAGVKPSSMRLSLLRIDDGYHGPKRGGGYPLIEANEGPMAASMETCAEILKQFWDSSLVSDVDPYKPPVGWNAAQFEEGRKYRIGYYTTDGWFDPTPGCVRVVEEARHILQMQGHTLVPFSLPDVPEMIRVYVATLTVDGGVSLMGSIEEDLPPAIFLSALRPLRVPILVQRSMAYVASALGYWRVAKFMRSMTKSSVELRRDYASIQLYRARVVEEMRKANIDMLLCPAQVMPAPPHEAPLHLSAGCSYTAIYNLLDFGAGVCRVGTWNAQDEAKLECYPTSDPWYTMAKKFSKDSVGLPLGVQVAAPPFKEEAVMRVLIDLERNVQHNPKSSFRQR</sequence>
<dbReference type="GO" id="GO:0004040">
    <property type="term" value="F:amidase activity"/>
    <property type="evidence" value="ECO:0000318"/>
    <property type="project" value="GO_Central"/>
</dbReference>
<gene>
    <name evidence="19" type="primary">WBGene00102795</name>
</gene>
<evidence type="ECO:0000256" key="7">
    <source>
        <dbReference type="ARBA" id="ARBA00023098"/>
    </source>
</evidence>
<evidence type="ECO:0000259" key="18">
    <source>
        <dbReference type="Pfam" id="PF01425"/>
    </source>
</evidence>
<evidence type="ECO:0000256" key="8">
    <source>
        <dbReference type="ARBA" id="ARBA00047450"/>
    </source>
</evidence>
<dbReference type="InterPro" id="IPR052096">
    <property type="entry name" value="Endocannabinoid_amidase"/>
</dbReference>
<keyword evidence="4" id="KW-0597">Phosphoprotein</keyword>
<evidence type="ECO:0000256" key="6">
    <source>
        <dbReference type="ARBA" id="ARBA00022963"/>
    </source>
</evidence>
<accession>A0A8R1YBW8</accession>
<evidence type="ECO:0000256" key="11">
    <source>
        <dbReference type="ARBA" id="ARBA00050294"/>
    </source>
</evidence>
<evidence type="ECO:0000256" key="12">
    <source>
        <dbReference type="ARBA" id="ARBA00050992"/>
    </source>
</evidence>
<dbReference type="AlphaFoldDB" id="A0A2A6CGV1"/>
<dbReference type="Gene3D" id="3.90.1300.10">
    <property type="entry name" value="Amidase signature (AS) domain"/>
    <property type="match status" value="1"/>
</dbReference>
<evidence type="ECO:0000256" key="14">
    <source>
        <dbReference type="ARBA" id="ARBA00051454"/>
    </source>
</evidence>
<comment type="catalytic activity">
    <reaction evidence="9">
        <text>N-(9Z-octadecenoyl) ethanolamine + H2O = ethanolamine + (9Z)-octadecenoate</text>
        <dbReference type="Rhea" id="RHEA:45060"/>
        <dbReference type="ChEBI" id="CHEBI:15377"/>
        <dbReference type="ChEBI" id="CHEBI:30823"/>
        <dbReference type="ChEBI" id="CHEBI:57603"/>
        <dbReference type="ChEBI" id="CHEBI:71466"/>
    </reaction>
    <physiologicalReaction direction="left-to-right" evidence="9">
        <dbReference type="Rhea" id="RHEA:45061"/>
    </physiologicalReaction>
</comment>
<dbReference type="SUPFAM" id="SSF75304">
    <property type="entry name" value="Amidase signature (AS) enzymes"/>
    <property type="match status" value="1"/>
</dbReference>
<protein>
    <recommendedName>
        <fullName evidence="3">fatty acid amide hydrolase</fullName>
        <ecNumber evidence="3">3.5.1.99</ecNumber>
    </recommendedName>
    <alternativeName>
        <fullName evidence="17">Anandamide amidohydrolase 1</fullName>
    </alternativeName>
</protein>
<evidence type="ECO:0000256" key="3">
    <source>
        <dbReference type="ARBA" id="ARBA00012112"/>
    </source>
</evidence>